<evidence type="ECO:0000256" key="1">
    <source>
        <dbReference type="SAM" id="Phobius"/>
    </source>
</evidence>
<evidence type="ECO:0000313" key="2">
    <source>
        <dbReference type="EMBL" id="GEB86223.1"/>
    </source>
</evidence>
<dbReference type="AlphaFoldDB" id="A0A4Y3TWQ2"/>
<dbReference type="EMBL" id="BJMV01000011">
    <property type="protein sequence ID" value="GEB86223.1"/>
    <property type="molecule type" value="Genomic_DNA"/>
</dbReference>
<dbReference type="Proteomes" id="UP000317730">
    <property type="component" value="Unassembled WGS sequence"/>
</dbReference>
<dbReference type="RefSeq" id="WP_141377194.1">
    <property type="nucleotide sequence ID" value="NZ_BAPL01000002.1"/>
</dbReference>
<evidence type="ECO:0000313" key="3">
    <source>
        <dbReference type="Proteomes" id="UP000317730"/>
    </source>
</evidence>
<feature type="transmembrane region" description="Helical" evidence="1">
    <location>
        <begin position="13"/>
        <end position="31"/>
    </location>
</feature>
<comment type="caution">
    <text evidence="2">The sequence shown here is derived from an EMBL/GenBank/DDBJ whole genome shotgun (WGS) entry which is preliminary data.</text>
</comment>
<accession>A0A4Y3TWQ2</accession>
<gene>
    <name evidence="2" type="ORF">APE01nite_20200</name>
</gene>
<protein>
    <submittedName>
        <fullName evidence="2">Uncharacterized protein</fullName>
    </submittedName>
</protein>
<dbReference type="OrthoDB" id="8482047at2"/>
<keyword evidence="1" id="KW-0812">Transmembrane</keyword>
<organism evidence="2 3">
    <name type="scientific">Acetobacter peroxydans</name>
    <dbReference type="NCBI Taxonomy" id="104098"/>
    <lineage>
        <taxon>Bacteria</taxon>
        <taxon>Pseudomonadati</taxon>
        <taxon>Pseudomonadota</taxon>
        <taxon>Alphaproteobacteria</taxon>
        <taxon>Acetobacterales</taxon>
        <taxon>Acetobacteraceae</taxon>
        <taxon>Acetobacter</taxon>
    </lineage>
</organism>
<proteinExistence type="predicted"/>
<name>A0A4Y3TWQ2_9PROT</name>
<keyword evidence="1" id="KW-0472">Membrane</keyword>
<feature type="transmembrane region" description="Helical" evidence="1">
    <location>
        <begin position="188"/>
        <end position="207"/>
    </location>
</feature>
<reference evidence="2 3" key="1">
    <citation type="submission" date="2019-06" db="EMBL/GenBank/DDBJ databases">
        <title>Whole genome shotgun sequence of Acetobacter peroxydans NBRC 13755.</title>
        <authorList>
            <person name="Hosoyama A."/>
            <person name="Uohara A."/>
            <person name="Ohji S."/>
            <person name="Ichikawa N."/>
        </authorList>
    </citation>
    <scope>NUCLEOTIDE SEQUENCE [LARGE SCALE GENOMIC DNA]</scope>
    <source>
        <strain evidence="2 3">NBRC 13755</strain>
    </source>
</reference>
<sequence length="226" mass="25862">MEMIGNFEDIIESPFTTLIFALIVFHIYIYAEKPSARFLKKIDYWWLGFASLSLFGAIYAQKQLFADGDINLSKSRLSASISELKREISFQNHYVCDTHWLAPPYLIPDPRSIVRYKTRDEACAWYQRLDASVSKAGLSDKEIIDISNHPIPEQISEWPDDNIKTAIKAAKADLENSENTRTNYEKGILYECIILYSPYLLALALALRIAKVSGELRLDTAKTQKQ</sequence>
<keyword evidence="3" id="KW-1185">Reference proteome</keyword>
<feature type="transmembrane region" description="Helical" evidence="1">
    <location>
        <begin position="43"/>
        <end position="60"/>
    </location>
</feature>
<keyword evidence="1" id="KW-1133">Transmembrane helix</keyword>